<dbReference type="RefSeq" id="WP_041516066.1">
    <property type="nucleotide sequence ID" value="NZ_JPRK01000003.1"/>
</dbReference>
<dbReference type="EMBL" id="JPRK01000003">
    <property type="protein sequence ID" value="KIO54404.1"/>
    <property type="molecule type" value="Genomic_DNA"/>
</dbReference>
<reference evidence="2 4" key="2">
    <citation type="submission" date="2016-11" db="EMBL/GenBank/DDBJ databases">
        <title>Whole genomes of Flavobacteriaceae.</title>
        <authorList>
            <person name="Stine C."/>
            <person name="Li C."/>
            <person name="Tadesse D."/>
        </authorList>
    </citation>
    <scope>NUCLEOTIDE SEQUENCE [LARGE SCALE GENOMIC DNA]</scope>
    <source>
        <strain evidence="2 4">ATCC 51468</strain>
    </source>
</reference>
<accession>A0A0D0EFN3</accession>
<keyword evidence="4" id="KW-1185">Reference proteome</keyword>
<dbReference type="STRING" id="37752.IW18_02850"/>
<dbReference type="Proteomes" id="UP000032061">
    <property type="component" value="Unassembled WGS sequence"/>
</dbReference>
<proteinExistence type="predicted"/>
<evidence type="ECO:0000313" key="2">
    <source>
        <dbReference type="EMBL" id="OXA88125.1"/>
    </source>
</evidence>
<protein>
    <submittedName>
        <fullName evidence="1">Uncharacterized protein</fullName>
    </submittedName>
</protein>
<comment type="caution">
    <text evidence="1">The sequence shown here is derived from an EMBL/GenBank/DDBJ whole genome shotgun (WGS) entry which is preliminary data.</text>
</comment>
<sequence>MTNEEKIIRHDTLEILRQRIGGSFGSADGIFAGHPSDEERAKEFRKLAFDKGITLIEIREITLGYLYKKNYVAEHIKEQIDKVTIYFAKKIS</sequence>
<name>A0A0D0EFN3_9FLAO</name>
<evidence type="ECO:0000313" key="3">
    <source>
        <dbReference type="Proteomes" id="UP000032061"/>
    </source>
</evidence>
<dbReference type="EMBL" id="MUGX01000011">
    <property type="protein sequence ID" value="OXA88125.1"/>
    <property type="molecule type" value="Genomic_DNA"/>
</dbReference>
<gene>
    <name evidence="2" type="ORF">B0A73_10140</name>
    <name evidence="1" type="ORF">IW18_02850</name>
</gene>
<evidence type="ECO:0000313" key="4">
    <source>
        <dbReference type="Proteomes" id="UP000198302"/>
    </source>
</evidence>
<evidence type="ECO:0000313" key="1">
    <source>
        <dbReference type="EMBL" id="KIO54404.1"/>
    </source>
</evidence>
<dbReference type="AlphaFoldDB" id="A0A0D0EFN3"/>
<organism evidence="1 3">
    <name type="scientific">Flavobacterium hibernum</name>
    <dbReference type="NCBI Taxonomy" id="37752"/>
    <lineage>
        <taxon>Bacteria</taxon>
        <taxon>Pseudomonadati</taxon>
        <taxon>Bacteroidota</taxon>
        <taxon>Flavobacteriia</taxon>
        <taxon>Flavobacteriales</taxon>
        <taxon>Flavobacteriaceae</taxon>
        <taxon>Flavobacterium</taxon>
    </lineage>
</organism>
<dbReference type="OrthoDB" id="1453554at2"/>
<dbReference type="Proteomes" id="UP000198302">
    <property type="component" value="Unassembled WGS sequence"/>
</dbReference>
<reference evidence="1 3" key="1">
    <citation type="submission" date="2015-01" db="EMBL/GenBank/DDBJ databases">
        <title>Genome of Flavobacterium hibernum DSM 12611.</title>
        <authorList>
            <person name="Stropko S.J."/>
            <person name="Pipes S.E."/>
            <person name="Newman J.D."/>
        </authorList>
    </citation>
    <scope>NUCLEOTIDE SEQUENCE [LARGE SCALE GENOMIC DNA]</scope>
    <source>
        <strain evidence="1 3">DSM 12611</strain>
    </source>
</reference>